<gene>
    <name evidence="1" type="ORF">EIP91_010271</name>
</gene>
<dbReference type="AlphaFoldDB" id="A0A4R0RLZ9"/>
<proteinExistence type="predicted"/>
<evidence type="ECO:0000313" key="1">
    <source>
        <dbReference type="EMBL" id="TCD68616.1"/>
    </source>
</evidence>
<dbReference type="InterPro" id="IPR032675">
    <property type="entry name" value="LRR_dom_sf"/>
</dbReference>
<protein>
    <recommendedName>
        <fullName evidence="3">F-box domain-containing protein</fullName>
    </recommendedName>
</protein>
<dbReference type="EMBL" id="RWJN01000061">
    <property type="protein sequence ID" value="TCD68616.1"/>
    <property type="molecule type" value="Genomic_DNA"/>
</dbReference>
<dbReference type="Proteomes" id="UP000292702">
    <property type="component" value="Unassembled WGS sequence"/>
</dbReference>
<dbReference type="SUPFAM" id="SSF52047">
    <property type="entry name" value="RNI-like"/>
    <property type="match status" value="1"/>
</dbReference>
<dbReference type="OrthoDB" id="676979at2759"/>
<name>A0A4R0RLZ9_9APHY</name>
<dbReference type="Gene3D" id="3.80.10.10">
    <property type="entry name" value="Ribonuclease Inhibitor"/>
    <property type="match status" value="1"/>
</dbReference>
<accession>A0A4R0RLZ9</accession>
<reference evidence="1 2" key="1">
    <citation type="submission" date="2018-11" db="EMBL/GenBank/DDBJ databases">
        <title>Genome assembly of Steccherinum ochraceum LE-BIN_3174, the white-rot fungus of the Steccherinaceae family (The Residual Polyporoid clade, Polyporales, Basidiomycota).</title>
        <authorList>
            <person name="Fedorova T.V."/>
            <person name="Glazunova O.A."/>
            <person name="Landesman E.O."/>
            <person name="Moiseenko K.V."/>
            <person name="Psurtseva N.V."/>
            <person name="Savinova O.S."/>
            <person name="Shakhova N.V."/>
            <person name="Tyazhelova T.V."/>
            <person name="Vasina D.V."/>
        </authorList>
    </citation>
    <scope>NUCLEOTIDE SEQUENCE [LARGE SCALE GENOMIC DNA]</scope>
    <source>
        <strain evidence="1 2">LE-BIN_3174</strain>
    </source>
</reference>
<organism evidence="1 2">
    <name type="scientific">Steccherinum ochraceum</name>
    <dbReference type="NCBI Taxonomy" id="92696"/>
    <lineage>
        <taxon>Eukaryota</taxon>
        <taxon>Fungi</taxon>
        <taxon>Dikarya</taxon>
        <taxon>Basidiomycota</taxon>
        <taxon>Agaricomycotina</taxon>
        <taxon>Agaricomycetes</taxon>
        <taxon>Polyporales</taxon>
        <taxon>Steccherinaceae</taxon>
        <taxon>Steccherinum</taxon>
    </lineage>
</organism>
<comment type="caution">
    <text evidence="1">The sequence shown here is derived from an EMBL/GenBank/DDBJ whole genome shotgun (WGS) entry which is preliminary data.</text>
</comment>
<evidence type="ECO:0000313" key="2">
    <source>
        <dbReference type="Proteomes" id="UP000292702"/>
    </source>
</evidence>
<evidence type="ECO:0008006" key="3">
    <source>
        <dbReference type="Google" id="ProtNLM"/>
    </source>
</evidence>
<keyword evidence="2" id="KW-1185">Reference proteome</keyword>
<sequence length="420" mass="46505">MSSTEEMSRARLPQELIDTVIGLFCDDKTTLHELALLSSACLATARSHLFRSCVVHAIGYTLLQDRLSVAQRSIVPGPSVGTYIRHLKLSQLDNQLYTNTLLDLIGNMTRLQSLSIAASTIFESPFPSILPHPNPTSLDTLHISWCTVKGATALPLLHLLSAFTSISELHMVRTLMPDLDRAALIASPAWPSTYLRCLYVEDNCLFAEDLMVALGKVVDLANTPDVKLEWRNLPSFTNTCNTVLGAMNTEALRYLEITFPHISEIIELDGIPTPQHPLNPLLIDLSSCTRLESICIKLNDQFEELVDSEPFWKLMFTHLSSLPPSSHVSTVRVEVRKHHSVAEEETFMADLVELRCWSSLGNFLRRLPYLVEVEVVVFVVGSGADAVTPMVVMPFAQTILTDALALPSSCRVQLVSGQPC</sequence>